<dbReference type="PANTHER" id="PTHR48081:SF8">
    <property type="entry name" value="ALPHA_BETA HYDROLASE FOLD-3 DOMAIN-CONTAINING PROTEIN-RELATED"/>
    <property type="match status" value="1"/>
</dbReference>
<evidence type="ECO:0000256" key="1">
    <source>
        <dbReference type="ARBA" id="ARBA00022801"/>
    </source>
</evidence>
<reference evidence="3 4" key="1">
    <citation type="submission" date="2020-07" db="EMBL/GenBank/DDBJ databases">
        <title>Sequencing the genomes of 1000 actinobacteria strains.</title>
        <authorList>
            <person name="Klenk H.-P."/>
        </authorList>
    </citation>
    <scope>NUCLEOTIDE SEQUENCE [LARGE SCALE GENOMIC DNA]</scope>
    <source>
        <strain evidence="3 4">DSM 29531</strain>
    </source>
</reference>
<keyword evidence="4" id="KW-1185">Reference proteome</keyword>
<dbReference type="InterPro" id="IPR013094">
    <property type="entry name" value="AB_hydrolase_3"/>
</dbReference>
<dbReference type="Gene3D" id="3.40.50.1820">
    <property type="entry name" value="alpha/beta hydrolase"/>
    <property type="match status" value="1"/>
</dbReference>
<name>A0A853DDE4_9MICO</name>
<protein>
    <submittedName>
        <fullName evidence="3">Acetyl esterase</fullName>
        <ecNumber evidence="3">3.1.1.-</ecNumber>
    </submittedName>
</protein>
<evidence type="ECO:0000313" key="3">
    <source>
        <dbReference type="EMBL" id="NYJ74637.1"/>
    </source>
</evidence>
<accession>A0A853DDE4</accession>
<dbReference type="EMBL" id="JACCFW010000001">
    <property type="protein sequence ID" value="NYJ74637.1"/>
    <property type="molecule type" value="Genomic_DNA"/>
</dbReference>
<dbReference type="InterPro" id="IPR029058">
    <property type="entry name" value="AB_hydrolase_fold"/>
</dbReference>
<dbReference type="SUPFAM" id="SSF53474">
    <property type="entry name" value="alpha/beta-Hydrolases"/>
    <property type="match status" value="1"/>
</dbReference>
<dbReference type="GO" id="GO:0016787">
    <property type="term" value="F:hydrolase activity"/>
    <property type="evidence" value="ECO:0007669"/>
    <property type="project" value="UniProtKB-KW"/>
</dbReference>
<organism evidence="3 4">
    <name type="scientific">Allobranchiibius huperziae</name>
    <dbReference type="NCBI Taxonomy" id="1874116"/>
    <lineage>
        <taxon>Bacteria</taxon>
        <taxon>Bacillati</taxon>
        <taxon>Actinomycetota</taxon>
        <taxon>Actinomycetes</taxon>
        <taxon>Micrococcales</taxon>
        <taxon>Dermacoccaceae</taxon>
        <taxon>Allobranchiibius</taxon>
    </lineage>
</organism>
<dbReference type="EC" id="3.1.1.-" evidence="3"/>
<feature type="domain" description="Alpha/beta hydrolase fold-3" evidence="2">
    <location>
        <begin position="107"/>
        <end position="309"/>
    </location>
</feature>
<dbReference type="Pfam" id="PF07859">
    <property type="entry name" value="Abhydrolase_3"/>
    <property type="match status" value="1"/>
</dbReference>
<gene>
    <name evidence="3" type="ORF">HNR15_001600</name>
</gene>
<dbReference type="Proteomes" id="UP000571817">
    <property type="component" value="Unassembled WGS sequence"/>
</dbReference>
<comment type="caution">
    <text evidence="3">The sequence shown here is derived from an EMBL/GenBank/DDBJ whole genome shotgun (WGS) entry which is preliminary data.</text>
</comment>
<dbReference type="InterPro" id="IPR050300">
    <property type="entry name" value="GDXG_lipolytic_enzyme"/>
</dbReference>
<evidence type="ECO:0000313" key="4">
    <source>
        <dbReference type="Proteomes" id="UP000571817"/>
    </source>
</evidence>
<sequence>MDERSALVAGGARLRSLWTASAGMPLRTRVISTGLAMSQGKPLSELSAGELQKRRALSPPPRGPVSWVVGRVTPGAVIETVQVPVRDGRTVSTRVLRPASGPSDTVLIWYHGGGWALGRPKDFDPLLSFLVEQTGCVVLAPDYRLAPEDKAPAGVHDCLDVLDWAATGAGSITSPAPRIAVGGDSAGGNLAALAALHARDRGLQLSGQVLVYPATDLATDRPYRNAPILSGEDMDAFEAFYLTGSGLTGTDPVVSPAHAASHADLAPALVQTAELDPLHPEGERYAQTLESAGVPTRYTCYRGVPHGFLNMPGGTHVGYQAWWEISDTLRRWWA</sequence>
<dbReference type="PANTHER" id="PTHR48081">
    <property type="entry name" value="AB HYDROLASE SUPERFAMILY PROTEIN C4A8.06C"/>
    <property type="match status" value="1"/>
</dbReference>
<keyword evidence="1 3" id="KW-0378">Hydrolase</keyword>
<evidence type="ECO:0000259" key="2">
    <source>
        <dbReference type="Pfam" id="PF07859"/>
    </source>
</evidence>
<dbReference type="RefSeq" id="WP_179480667.1">
    <property type="nucleotide sequence ID" value="NZ_JACCFW010000001.1"/>
</dbReference>
<dbReference type="AlphaFoldDB" id="A0A853DDE4"/>
<proteinExistence type="predicted"/>